<dbReference type="EMBL" id="CATOUU010000841">
    <property type="protein sequence ID" value="CAI9953708.1"/>
    <property type="molecule type" value="Genomic_DNA"/>
</dbReference>
<evidence type="ECO:0000313" key="3">
    <source>
        <dbReference type="Proteomes" id="UP001642409"/>
    </source>
</evidence>
<evidence type="ECO:0000313" key="2">
    <source>
        <dbReference type="EMBL" id="CAL6048073.1"/>
    </source>
</evidence>
<proteinExistence type="predicted"/>
<organism evidence="1">
    <name type="scientific">Hexamita inflata</name>
    <dbReference type="NCBI Taxonomy" id="28002"/>
    <lineage>
        <taxon>Eukaryota</taxon>
        <taxon>Metamonada</taxon>
        <taxon>Diplomonadida</taxon>
        <taxon>Hexamitidae</taxon>
        <taxon>Hexamitinae</taxon>
        <taxon>Hexamita</taxon>
    </lineage>
</organism>
<dbReference type="EMBL" id="CAXDID020000174">
    <property type="protein sequence ID" value="CAL6048073.1"/>
    <property type="molecule type" value="Genomic_DNA"/>
</dbReference>
<dbReference type="Proteomes" id="UP001642409">
    <property type="component" value="Unassembled WGS sequence"/>
</dbReference>
<keyword evidence="3" id="KW-1185">Reference proteome</keyword>
<name>A0AA86Q9A9_9EUKA</name>
<protein>
    <submittedName>
        <fullName evidence="2">Hypothetical_protein</fullName>
    </submittedName>
</protein>
<reference evidence="1" key="1">
    <citation type="submission" date="2023-06" db="EMBL/GenBank/DDBJ databases">
        <authorList>
            <person name="Kurt Z."/>
        </authorList>
    </citation>
    <scope>NUCLEOTIDE SEQUENCE</scope>
</reference>
<reference evidence="2 3" key="2">
    <citation type="submission" date="2024-07" db="EMBL/GenBank/DDBJ databases">
        <authorList>
            <person name="Akdeniz Z."/>
        </authorList>
    </citation>
    <scope>NUCLEOTIDE SEQUENCE [LARGE SCALE GENOMIC DNA]</scope>
</reference>
<dbReference type="AlphaFoldDB" id="A0AA86Q9A9"/>
<sequence length="569" mass="68248">MPTFNSTYSTQLQTCQFSQTLEQLHYIYVIIDKICEDNQGETKVEIYDEKGSNLVYNGQYYILKRGINYIMKINEKIQTKQIQLKFQHLSSGIWGPEIDKEKLQNNYLYLNQPRDMYDNIEILNMGETIMTADNKYSILNRFNILKEQDVKFTKPYIKQFQFKIYIKIITSEYDSDKVRVNIINENKINRLLYGDYYELNLNTEYCIFSKLIVGEQFTLVFSEKVTFEWIPDFPIDLDISSGIKIMRRGEYFPTNHYYFDDISCKINVKVSGKIATRMWDTPLSNIEYNNPKYNIYPKYKLITYIKRHEKLTILRLYGDFGFTTFNKMSGWICIRHVTKLGNEGDCACNQCKREYLDKQPFELYLPKLYLQINQVIIDQIQRQIYQGYNNCQCQHCNLVKSRFELFIDEIEMIKYYYQKGGRCVDYNQISQYLKNKFKVSYSCQEIQKILTEKILPKMKQQVPESMMCELHKLSLHIHPDQLQLTRDVVVRNMNVLMKDYDTAKVKERLRKWITNKEQQRFERLTRDQLISKIHIIIHNCSFELVMNQNIKFYVDNDIQEPSFLINNFK</sequence>
<comment type="caution">
    <text evidence="1">The sequence shown here is derived from an EMBL/GenBank/DDBJ whole genome shotgun (WGS) entry which is preliminary data.</text>
</comment>
<evidence type="ECO:0000313" key="1">
    <source>
        <dbReference type="EMBL" id="CAI9953708.1"/>
    </source>
</evidence>
<gene>
    <name evidence="1" type="ORF">HINF_LOCUS41353</name>
    <name evidence="2" type="ORF">HINF_LOCUS42512</name>
</gene>
<accession>A0AA86Q9A9</accession>